<organism evidence="2 3">
    <name type="scientific">Sphaeroforma arctica JP610</name>
    <dbReference type="NCBI Taxonomy" id="667725"/>
    <lineage>
        <taxon>Eukaryota</taxon>
        <taxon>Ichthyosporea</taxon>
        <taxon>Ichthyophonida</taxon>
        <taxon>Sphaeroforma</taxon>
    </lineage>
</organism>
<protein>
    <submittedName>
        <fullName evidence="2">Uncharacterized protein</fullName>
    </submittedName>
</protein>
<evidence type="ECO:0000313" key="3">
    <source>
        <dbReference type="Proteomes" id="UP000054560"/>
    </source>
</evidence>
<sequence length="79" mass="8154">ASSSPIVAFVAMLNAAADAPILQHPSSPTNESCPSYDISDSFSDKKGPLAANENEATVDATVRHPAVDIDDTLTTPSVL</sequence>
<proteinExistence type="predicted"/>
<feature type="compositionally biased region" description="Polar residues" evidence="1">
    <location>
        <begin position="24"/>
        <end position="41"/>
    </location>
</feature>
<dbReference type="Proteomes" id="UP000054560">
    <property type="component" value="Unassembled WGS sequence"/>
</dbReference>
<name>A0A0L0FTS8_9EUKA</name>
<reference evidence="2 3" key="1">
    <citation type="submission" date="2011-02" db="EMBL/GenBank/DDBJ databases">
        <title>The Genome Sequence of Sphaeroforma arctica JP610.</title>
        <authorList>
            <consortium name="The Broad Institute Genome Sequencing Platform"/>
            <person name="Russ C."/>
            <person name="Cuomo C."/>
            <person name="Young S.K."/>
            <person name="Zeng Q."/>
            <person name="Gargeya S."/>
            <person name="Alvarado L."/>
            <person name="Berlin A."/>
            <person name="Chapman S.B."/>
            <person name="Chen Z."/>
            <person name="Freedman E."/>
            <person name="Gellesch M."/>
            <person name="Goldberg J."/>
            <person name="Griggs A."/>
            <person name="Gujja S."/>
            <person name="Heilman E."/>
            <person name="Heiman D."/>
            <person name="Howarth C."/>
            <person name="Mehta T."/>
            <person name="Neiman D."/>
            <person name="Pearson M."/>
            <person name="Roberts A."/>
            <person name="Saif S."/>
            <person name="Shea T."/>
            <person name="Shenoy N."/>
            <person name="Sisk P."/>
            <person name="Stolte C."/>
            <person name="Sykes S."/>
            <person name="White J."/>
            <person name="Yandava C."/>
            <person name="Burger G."/>
            <person name="Gray M.W."/>
            <person name="Holland P.W.H."/>
            <person name="King N."/>
            <person name="Lang F.B.F."/>
            <person name="Roger A.J."/>
            <person name="Ruiz-Trillo I."/>
            <person name="Haas B."/>
            <person name="Nusbaum C."/>
            <person name="Birren B."/>
        </authorList>
    </citation>
    <scope>NUCLEOTIDE SEQUENCE [LARGE SCALE GENOMIC DNA]</scope>
    <source>
        <strain evidence="2 3">JP610</strain>
    </source>
</reference>
<keyword evidence="3" id="KW-1185">Reference proteome</keyword>
<evidence type="ECO:0000313" key="2">
    <source>
        <dbReference type="EMBL" id="KNC80217.1"/>
    </source>
</evidence>
<feature type="region of interest" description="Disordered" evidence="1">
    <location>
        <begin position="21"/>
        <end position="79"/>
    </location>
</feature>
<dbReference type="RefSeq" id="XP_014154119.1">
    <property type="nucleotide sequence ID" value="XM_014298644.1"/>
</dbReference>
<evidence type="ECO:0000256" key="1">
    <source>
        <dbReference type="SAM" id="MobiDB-lite"/>
    </source>
</evidence>
<dbReference type="AlphaFoldDB" id="A0A0L0FTS8"/>
<feature type="non-terminal residue" evidence="2">
    <location>
        <position position="1"/>
    </location>
</feature>
<dbReference type="EMBL" id="KQ242184">
    <property type="protein sequence ID" value="KNC80217.1"/>
    <property type="molecule type" value="Genomic_DNA"/>
</dbReference>
<dbReference type="GeneID" id="25907929"/>
<accession>A0A0L0FTS8</accession>
<gene>
    <name evidence="2" type="ORF">SARC_07425</name>
</gene>